<keyword evidence="1" id="KW-0175">Coiled coil</keyword>
<dbReference type="PROSITE" id="PS50913">
    <property type="entry name" value="GRIP"/>
    <property type="match status" value="1"/>
</dbReference>
<comment type="caution">
    <text evidence="4">The sequence shown here is derived from an EMBL/GenBank/DDBJ whole genome shotgun (WGS) entry which is preliminary data.</text>
</comment>
<dbReference type="EMBL" id="JAOYFB010000036">
    <property type="protein sequence ID" value="KAK4021407.1"/>
    <property type="molecule type" value="Genomic_DNA"/>
</dbReference>
<organism evidence="4 5">
    <name type="scientific">Daphnia magna</name>
    <dbReference type="NCBI Taxonomy" id="35525"/>
    <lineage>
        <taxon>Eukaryota</taxon>
        <taxon>Metazoa</taxon>
        <taxon>Ecdysozoa</taxon>
        <taxon>Arthropoda</taxon>
        <taxon>Crustacea</taxon>
        <taxon>Branchiopoda</taxon>
        <taxon>Diplostraca</taxon>
        <taxon>Cladocera</taxon>
        <taxon>Anomopoda</taxon>
        <taxon>Daphniidae</taxon>
        <taxon>Daphnia</taxon>
    </lineage>
</organism>
<reference evidence="4 5" key="1">
    <citation type="journal article" date="2023" name="Nucleic Acids Res.">
        <title>The hologenome of Daphnia magna reveals possible DNA methylation and microbiome-mediated evolution of the host genome.</title>
        <authorList>
            <person name="Chaturvedi A."/>
            <person name="Li X."/>
            <person name="Dhandapani V."/>
            <person name="Marshall H."/>
            <person name="Kissane S."/>
            <person name="Cuenca-Cambronero M."/>
            <person name="Asole G."/>
            <person name="Calvet F."/>
            <person name="Ruiz-Romero M."/>
            <person name="Marangio P."/>
            <person name="Guigo R."/>
            <person name="Rago D."/>
            <person name="Mirbahai L."/>
            <person name="Eastwood N."/>
            <person name="Colbourne J.K."/>
            <person name="Zhou J."/>
            <person name="Mallon E."/>
            <person name="Orsini L."/>
        </authorList>
    </citation>
    <scope>NUCLEOTIDE SEQUENCE [LARGE SCALE GENOMIC DNA]</scope>
    <source>
        <strain evidence="4">LRV0_1</strain>
    </source>
</reference>
<gene>
    <name evidence="4" type="ORF">OUZ56_003324</name>
</gene>
<name>A0ABR0A8D7_9CRUS</name>
<keyword evidence="5" id="KW-1185">Reference proteome</keyword>
<proteinExistence type="predicted"/>
<accession>A0ABR0A8D7</accession>
<evidence type="ECO:0000259" key="3">
    <source>
        <dbReference type="PROSITE" id="PS50913"/>
    </source>
</evidence>
<feature type="region of interest" description="Disordered" evidence="2">
    <location>
        <begin position="370"/>
        <end position="392"/>
    </location>
</feature>
<evidence type="ECO:0000313" key="4">
    <source>
        <dbReference type="EMBL" id="KAK4021407.1"/>
    </source>
</evidence>
<evidence type="ECO:0000256" key="2">
    <source>
        <dbReference type="SAM" id="MobiDB-lite"/>
    </source>
</evidence>
<feature type="coiled-coil region" evidence="1">
    <location>
        <begin position="272"/>
        <end position="306"/>
    </location>
</feature>
<sequence>MAEGNTSLTGKFCSRIPRLQRSVSFHGKEYKSATSNEATEEELTEALDDLRSLSSVSSVASCAVSSRAYRKAVESAFEIQKTNSPRFTLHCSTPPSNGFPGEYLTPTQRANRTIRQLKSLLKESKTDSNYKDFEIQRLTRELVLLRLEHAQCGKNTVRGEKEPENTLPLATPSLADSGHFDDLSYQANQLKDSLVEKDVDSLASGSWSMEKSRIANFHGEKIEDLLRRHANEIQQVRNRFTDRLELALTQLSDSNTRYANLLTSHDLSRQELERSSKEQLRLRQKIESLEHKLAQLQMDMEERETMEYETREKELSQIENLSGELACKNQIILDLQSKLERLCVAADEARTGTQNLQAVASTLEQQQVDLESSSSRSCANVDDKSRINNANHPSPDPSIILKFLRSAIFYLLTDNENGSEHLRAIQSILEFSPEERCAVERIGRLGYL</sequence>
<evidence type="ECO:0000256" key="1">
    <source>
        <dbReference type="SAM" id="Coils"/>
    </source>
</evidence>
<protein>
    <recommendedName>
        <fullName evidence="3">GRIP domain-containing protein</fullName>
    </recommendedName>
</protein>
<dbReference type="InterPro" id="IPR000237">
    <property type="entry name" value="GRIP_dom"/>
</dbReference>
<dbReference type="Proteomes" id="UP001234178">
    <property type="component" value="Unassembled WGS sequence"/>
</dbReference>
<feature type="domain" description="GRIP" evidence="3">
    <location>
        <begin position="394"/>
        <end position="442"/>
    </location>
</feature>
<evidence type="ECO:0000313" key="5">
    <source>
        <dbReference type="Proteomes" id="UP001234178"/>
    </source>
</evidence>